<dbReference type="Gene3D" id="3.40.630.30">
    <property type="match status" value="1"/>
</dbReference>
<dbReference type="PANTHER" id="PTHR41368:SF1">
    <property type="entry name" value="PROTEIN YGHO"/>
    <property type="match status" value="1"/>
</dbReference>
<keyword evidence="3" id="KW-1185">Reference proteome</keyword>
<dbReference type="AlphaFoldDB" id="A0A2U3QHE4"/>
<dbReference type="InterPro" id="IPR039968">
    <property type="entry name" value="BcerS-like"/>
</dbReference>
<dbReference type="SUPFAM" id="SSF55729">
    <property type="entry name" value="Acyl-CoA N-acyltransferases (Nat)"/>
    <property type="match status" value="1"/>
</dbReference>
<dbReference type="InterPro" id="IPR016181">
    <property type="entry name" value="Acyl_CoA_acyltransferase"/>
</dbReference>
<name>A0A2U3QHE4_9BACT</name>
<organism evidence="2 3">
    <name type="scientific">Candidatus Sulfobium mesophilum</name>
    <dbReference type="NCBI Taxonomy" id="2016548"/>
    <lineage>
        <taxon>Bacteria</taxon>
        <taxon>Pseudomonadati</taxon>
        <taxon>Nitrospirota</taxon>
        <taxon>Nitrospiria</taxon>
        <taxon>Nitrospirales</taxon>
        <taxon>Nitrospiraceae</taxon>
        <taxon>Candidatus Sulfobium</taxon>
    </lineage>
</organism>
<evidence type="ECO:0000313" key="3">
    <source>
        <dbReference type="Proteomes" id="UP000245125"/>
    </source>
</evidence>
<dbReference type="GO" id="GO:0016747">
    <property type="term" value="F:acyltransferase activity, transferring groups other than amino-acyl groups"/>
    <property type="evidence" value="ECO:0007669"/>
    <property type="project" value="InterPro"/>
</dbReference>
<accession>A0A2U3QHE4</accession>
<dbReference type="OrthoDB" id="9806005at2"/>
<evidence type="ECO:0000313" key="2">
    <source>
        <dbReference type="EMBL" id="SPQ00844.1"/>
    </source>
</evidence>
<dbReference type="InterPro" id="IPR000182">
    <property type="entry name" value="GNAT_dom"/>
</dbReference>
<feature type="domain" description="N-acetyltransferase" evidence="1">
    <location>
        <begin position="193"/>
        <end position="367"/>
    </location>
</feature>
<dbReference type="Proteomes" id="UP000245125">
    <property type="component" value="Unassembled WGS sequence"/>
</dbReference>
<gene>
    <name evidence="2" type="ORF">NBG4_350009</name>
</gene>
<dbReference type="PANTHER" id="PTHR41368">
    <property type="entry name" value="PROTEIN YGHO"/>
    <property type="match status" value="1"/>
</dbReference>
<protein>
    <recommendedName>
        <fullName evidence="1">N-acetyltransferase domain-containing protein</fullName>
    </recommendedName>
</protein>
<evidence type="ECO:0000259" key="1">
    <source>
        <dbReference type="PROSITE" id="PS51186"/>
    </source>
</evidence>
<reference evidence="3" key="1">
    <citation type="submission" date="2018-03" db="EMBL/GenBank/DDBJ databases">
        <authorList>
            <person name="Zecchin S."/>
        </authorList>
    </citation>
    <scope>NUCLEOTIDE SEQUENCE [LARGE SCALE GENOMIC DNA]</scope>
</reference>
<dbReference type="EMBL" id="OUUY01000081">
    <property type="protein sequence ID" value="SPQ00844.1"/>
    <property type="molecule type" value="Genomic_DNA"/>
</dbReference>
<sequence>MIEVIEARKSLDDFIKFPLSLYSHDPFYVPQLTKEMRVHFSSENPFFSHCSAKFFIAVKEGRPAGRIISFVNRRHNEFHREKTGFFGFFESVNDKSVSRVLFDTAVAHLRGEGMERIRGPMNFSTNEECGFLIEGFKESPIIMMPYNPPYYTELAEDYGFEKVKDLYAYLYKVAERLPEKVLRVAAIVEKRGISVRPINMKNFRADMMIFKEVYHSAWEKNWGFVPMTDEELHYASERLKQIIIPKMTLIAEEDGKPVGFMGLVPDFNFVLKRMGGKMNPLTIAKALYYSRKIKDLRVMLLGIKKEFRNKGVEALLFREGFGPIKEGRYERVEFSWILEENIAIQRTIEAFGVELYKKYRIYGKPLV</sequence>
<proteinExistence type="predicted"/>
<dbReference type="PROSITE" id="PS51186">
    <property type="entry name" value="GNAT"/>
    <property type="match status" value="1"/>
</dbReference>